<comment type="caution">
    <text evidence="1">The sequence shown here is derived from an EMBL/GenBank/DDBJ whole genome shotgun (WGS) entry which is preliminary data.</text>
</comment>
<name>A0A1D1V5Q8_RAMVA</name>
<organism evidence="1 2">
    <name type="scientific">Ramazzottius varieornatus</name>
    <name type="common">Water bear</name>
    <name type="synonym">Tardigrade</name>
    <dbReference type="NCBI Taxonomy" id="947166"/>
    <lineage>
        <taxon>Eukaryota</taxon>
        <taxon>Metazoa</taxon>
        <taxon>Ecdysozoa</taxon>
        <taxon>Tardigrada</taxon>
        <taxon>Eutardigrada</taxon>
        <taxon>Parachela</taxon>
        <taxon>Hypsibioidea</taxon>
        <taxon>Ramazzottiidae</taxon>
        <taxon>Ramazzottius</taxon>
    </lineage>
</organism>
<accession>A0A1D1V5Q8</accession>
<evidence type="ECO:0000313" key="1">
    <source>
        <dbReference type="EMBL" id="GAU94123.1"/>
    </source>
</evidence>
<protein>
    <submittedName>
        <fullName evidence="1">Uncharacterized protein</fullName>
    </submittedName>
</protein>
<proteinExistence type="predicted"/>
<sequence>MLQIRSCFQSFSDLTRGFTDCYWRARNEPLIHLAIRTTRACRLLRDWNDVNDCPAPGHIRLYTQVILGTASVTEIFVQ</sequence>
<dbReference type="AlphaFoldDB" id="A0A1D1V5Q8"/>
<reference evidence="1 2" key="1">
    <citation type="journal article" date="2016" name="Nat. Commun.">
        <title>Extremotolerant tardigrade genome and improved radiotolerance of human cultured cells by tardigrade-unique protein.</title>
        <authorList>
            <person name="Hashimoto T."/>
            <person name="Horikawa D.D."/>
            <person name="Saito Y."/>
            <person name="Kuwahara H."/>
            <person name="Kozuka-Hata H."/>
            <person name="Shin-I T."/>
            <person name="Minakuchi Y."/>
            <person name="Ohishi K."/>
            <person name="Motoyama A."/>
            <person name="Aizu T."/>
            <person name="Enomoto A."/>
            <person name="Kondo K."/>
            <person name="Tanaka S."/>
            <person name="Hara Y."/>
            <person name="Koshikawa S."/>
            <person name="Sagara H."/>
            <person name="Miura T."/>
            <person name="Yokobori S."/>
            <person name="Miyagawa K."/>
            <person name="Suzuki Y."/>
            <person name="Kubo T."/>
            <person name="Oyama M."/>
            <person name="Kohara Y."/>
            <person name="Fujiyama A."/>
            <person name="Arakawa K."/>
            <person name="Katayama T."/>
            <person name="Toyoda A."/>
            <person name="Kunieda T."/>
        </authorList>
    </citation>
    <scope>NUCLEOTIDE SEQUENCE [LARGE SCALE GENOMIC DNA]</scope>
    <source>
        <strain evidence="1 2">YOKOZUNA-1</strain>
    </source>
</reference>
<dbReference type="Proteomes" id="UP000186922">
    <property type="component" value="Unassembled WGS sequence"/>
</dbReference>
<gene>
    <name evidence="1" type="primary">RvY_05952-1</name>
    <name evidence="1" type="synonym">RvY_05952.1</name>
    <name evidence="1" type="ORF">RvY_05952</name>
</gene>
<keyword evidence="2" id="KW-1185">Reference proteome</keyword>
<evidence type="ECO:0000313" key="2">
    <source>
        <dbReference type="Proteomes" id="UP000186922"/>
    </source>
</evidence>
<dbReference type="EMBL" id="BDGG01000002">
    <property type="protein sequence ID" value="GAU94123.1"/>
    <property type="molecule type" value="Genomic_DNA"/>
</dbReference>